<dbReference type="Gene3D" id="3.30.930.10">
    <property type="entry name" value="Bira Bifunctional Protein, Domain 2"/>
    <property type="match status" value="1"/>
</dbReference>
<dbReference type="Gene3D" id="3.30.54.20">
    <property type="match status" value="1"/>
</dbReference>
<keyword evidence="15" id="KW-0175">Coiled coil</keyword>
<dbReference type="SUPFAM" id="SSF101353">
    <property type="entry name" value="Putative anticodon-binding domain of alanyl-tRNA synthetase (AlaRS)"/>
    <property type="match status" value="1"/>
</dbReference>
<dbReference type="InterPro" id="IPR018164">
    <property type="entry name" value="Ala-tRNA-synth_IIc_N"/>
</dbReference>
<evidence type="ECO:0000256" key="14">
    <source>
        <dbReference type="ARBA" id="ARBA00023146"/>
    </source>
</evidence>
<comment type="subcellular location">
    <subcellularLocation>
        <location evidence="2">Cytoplasm</location>
    </subcellularLocation>
</comment>
<dbReference type="SUPFAM" id="SSF55186">
    <property type="entry name" value="ThrRS/AlaRS common domain"/>
    <property type="match status" value="1"/>
</dbReference>
<evidence type="ECO:0000256" key="10">
    <source>
        <dbReference type="ARBA" id="ARBA00022833"/>
    </source>
</evidence>
<dbReference type="Pfam" id="PF07973">
    <property type="entry name" value="tRNA_SAD"/>
    <property type="match status" value="1"/>
</dbReference>
<evidence type="ECO:0000256" key="13">
    <source>
        <dbReference type="ARBA" id="ARBA00022917"/>
    </source>
</evidence>
<gene>
    <name evidence="17" type="ORF">LCGC14_0921170</name>
</gene>
<dbReference type="PANTHER" id="PTHR11777">
    <property type="entry name" value="ALANYL-TRNA SYNTHETASE"/>
    <property type="match status" value="1"/>
</dbReference>
<keyword evidence="13" id="KW-0648">Protein biosynthesis</keyword>
<dbReference type="FunFam" id="3.30.980.10:FF:000004">
    <property type="entry name" value="Alanine--tRNA ligase, cytoplasmic"/>
    <property type="match status" value="1"/>
</dbReference>
<keyword evidence="11" id="KW-0067">ATP-binding</keyword>
<evidence type="ECO:0000256" key="15">
    <source>
        <dbReference type="SAM" id="Coils"/>
    </source>
</evidence>
<comment type="cofactor">
    <cofactor evidence="1">
        <name>Zn(2+)</name>
        <dbReference type="ChEBI" id="CHEBI:29105"/>
    </cofactor>
</comment>
<dbReference type="HAMAP" id="MF_00036_B">
    <property type="entry name" value="Ala_tRNA_synth_B"/>
    <property type="match status" value="1"/>
</dbReference>
<evidence type="ECO:0000256" key="2">
    <source>
        <dbReference type="ARBA" id="ARBA00004496"/>
    </source>
</evidence>
<dbReference type="Gene3D" id="2.40.30.130">
    <property type="match status" value="1"/>
</dbReference>
<dbReference type="Pfam" id="PF01411">
    <property type="entry name" value="tRNA-synt_2c"/>
    <property type="match status" value="1"/>
</dbReference>
<evidence type="ECO:0000259" key="16">
    <source>
        <dbReference type="PROSITE" id="PS50860"/>
    </source>
</evidence>
<dbReference type="InterPro" id="IPR018163">
    <property type="entry name" value="Thr/Ala-tRNA-synth_IIc_edit"/>
</dbReference>
<keyword evidence="10" id="KW-0862">Zinc</keyword>
<evidence type="ECO:0000256" key="7">
    <source>
        <dbReference type="ARBA" id="ARBA00022598"/>
    </source>
</evidence>
<sequence>METNEIRKKYLSFFERKEHIILPSDSLVPGDDPTLLFTGAGMNQFKDMFLGKGKLDVKRATTCQKCLRTGDIEKVGKTPMHHTFFEMLGNFSFGDYFKSETIEMAWEFMLQEMELPEESLVVSIYLDDEESYKIWLKKIGVPKDKIYRFGEKENFWPANAPSEGPNGPCGPCSEIFYDRGQGVGCKRKECAPDCDCNRFVEVWNLVFTQFDRKDGGILKPLPNKNVDTGMGLERMASVMQGVNTNFEIDIFKPIIQNISEFVEVKYPASCFQHRADTVQESSGGKLMNRIADHIRAIVFCISDGVLPSNEGRGYVERRLLRRAVRDGLKLGKKDSFLYKLVPIVAEVMNEPYPEIKQRRENIARIIKNEEERFHDTLHMGSKRLAELIEGLRKKGQKVLSGPEAFQLYDTFGFPLDMTESILKENNLLIDKKGFEKEMAIQRKRAKISSQMKGSIFDEGPLSKIKEITKETVFLGYEKHEAEGKVIGLIVNEQLVDCVEAGQEVHIVLDQSPFYAEAGGQVGDIGIIQTKHANVEICDTKILNNIIVHIGKVIKGKISTNENVISKIDVKRRAAIKRNHSATHLLHYILRQVIGQHAEQSGSLVAPDRLRFDFHHFTGVEKSELSRIEDLMNEKIMENIPVVTQEMTLNEAKSTGAVALFGEKYGENVRVVSIGGYSRELCGGTHVGNTGEIGLFKIISESSIAAGIRRIEAVTGKEALAKISHKGEILERLCNILDVQENAIIQRTEELIQQLKSLRKEAQKAKKESAQKYSSTLIANAREISGVKIVTEIMEGVGVEDLRKAADSLKKRLGSVAIILGTTEDGKVILITALSNDLVKKGLNAGNIAKDMAKIVDGGGGGRADMAQTGGRSPNKMNEAIDFAFKTIREKIEHCM</sequence>
<dbReference type="Gene3D" id="6.10.250.550">
    <property type="match status" value="1"/>
</dbReference>
<dbReference type="EC" id="6.1.1.7" evidence="4"/>
<keyword evidence="7" id="KW-0436">Ligase</keyword>
<evidence type="ECO:0000256" key="4">
    <source>
        <dbReference type="ARBA" id="ARBA00013168"/>
    </source>
</evidence>
<dbReference type="SMART" id="SM00863">
    <property type="entry name" value="tRNA_SAD"/>
    <property type="match status" value="1"/>
</dbReference>
<organism evidence="17">
    <name type="scientific">marine sediment metagenome</name>
    <dbReference type="NCBI Taxonomy" id="412755"/>
    <lineage>
        <taxon>unclassified sequences</taxon>
        <taxon>metagenomes</taxon>
        <taxon>ecological metagenomes</taxon>
    </lineage>
</organism>
<dbReference type="InterPro" id="IPR009000">
    <property type="entry name" value="Transl_B-barrel_sf"/>
</dbReference>
<evidence type="ECO:0000256" key="12">
    <source>
        <dbReference type="ARBA" id="ARBA00022884"/>
    </source>
</evidence>
<dbReference type="Pfam" id="PF02272">
    <property type="entry name" value="DHHA1"/>
    <property type="match status" value="1"/>
</dbReference>
<proteinExistence type="inferred from homology"/>
<dbReference type="NCBIfam" id="TIGR00344">
    <property type="entry name" value="alaS"/>
    <property type="match status" value="1"/>
</dbReference>
<dbReference type="FunFam" id="3.30.54.20:FF:000001">
    <property type="entry name" value="Alanine--tRNA ligase"/>
    <property type="match status" value="1"/>
</dbReference>
<keyword evidence="12" id="KW-0694">RNA-binding</keyword>
<dbReference type="CDD" id="cd00673">
    <property type="entry name" value="AlaRS_core"/>
    <property type="match status" value="1"/>
</dbReference>
<dbReference type="Gene3D" id="3.10.310.40">
    <property type="match status" value="1"/>
</dbReference>
<dbReference type="FunFam" id="2.40.30.130:FF:000001">
    <property type="entry name" value="Alanine--tRNA ligase"/>
    <property type="match status" value="1"/>
</dbReference>
<dbReference type="PROSITE" id="PS50860">
    <property type="entry name" value="AA_TRNA_LIGASE_II_ALA"/>
    <property type="match status" value="1"/>
</dbReference>
<evidence type="ECO:0000256" key="8">
    <source>
        <dbReference type="ARBA" id="ARBA00022723"/>
    </source>
</evidence>
<dbReference type="InterPro" id="IPR023033">
    <property type="entry name" value="Ala_tRNA_ligase_euk/bac"/>
</dbReference>
<dbReference type="InterPro" id="IPR012947">
    <property type="entry name" value="tRNA_SAD"/>
</dbReference>
<dbReference type="Gene3D" id="3.30.980.10">
    <property type="entry name" value="Threonyl-trna Synthetase, Chain A, domain 2"/>
    <property type="match status" value="1"/>
</dbReference>
<feature type="domain" description="Alanyl-transfer RNA synthetases family profile" evidence="16">
    <location>
        <begin position="1"/>
        <end position="724"/>
    </location>
</feature>
<evidence type="ECO:0000256" key="11">
    <source>
        <dbReference type="ARBA" id="ARBA00022840"/>
    </source>
</evidence>
<dbReference type="EMBL" id="LAZR01003112">
    <property type="protein sequence ID" value="KKN21850.1"/>
    <property type="molecule type" value="Genomic_DNA"/>
</dbReference>
<reference evidence="17" key="1">
    <citation type="journal article" date="2015" name="Nature">
        <title>Complex archaea that bridge the gap between prokaryotes and eukaryotes.</title>
        <authorList>
            <person name="Spang A."/>
            <person name="Saw J.H."/>
            <person name="Jorgensen S.L."/>
            <person name="Zaremba-Niedzwiedzka K."/>
            <person name="Martijn J."/>
            <person name="Lind A.E."/>
            <person name="van Eijk R."/>
            <person name="Schleper C."/>
            <person name="Guy L."/>
            <person name="Ettema T.J."/>
        </authorList>
    </citation>
    <scope>NUCLEOTIDE SEQUENCE</scope>
</reference>
<dbReference type="GO" id="GO:0006419">
    <property type="term" value="P:alanyl-tRNA aminoacylation"/>
    <property type="evidence" value="ECO:0007669"/>
    <property type="project" value="InterPro"/>
</dbReference>
<dbReference type="SUPFAM" id="SSF50447">
    <property type="entry name" value="Translation proteins"/>
    <property type="match status" value="1"/>
</dbReference>
<keyword evidence="9" id="KW-0547">Nucleotide-binding</keyword>
<dbReference type="AlphaFoldDB" id="A0A0F9NQV1"/>
<dbReference type="PANTHER" id="PTHR11777:SF9">
    <property type="entry name" value="ALANINE--TRNA LIGASE, CYTOPLASMIC"/>
    <property type="match status" value="1"/>
</dbReference>
<evidence type="ECO:0000256" key="1">
    <source>
        <dbReference type="ARBA" id="ARBA00001947"/>
    </source>
</evidence>
<dbReference type="GO" id="GO:0046872">
    <property type="term" value="F:metal ion binding"/>
    <property type="evidence" value="ECO:0007669"/>
    <property type="project" value="UniProtKB-KW"/>
</dbReference>
<dbReference type="InterPro" id="IPR018165">
    <property type="entry name" value="Ala-tRNA-synth_IIc_core"/>
</dbReference>
<dbReference type="FunFam" id="3.30.930.10:FF:000004">
    <property type="entry name" value="Alanine--tRNA ligase"/>
    <property type="match status" value="1"/>
</dbReference>
<evidence type="ECO:0000256" key="3">
    <source>
        <dbReference type="ARBA" id="ARBA00008226"/>
    </source>
</evidence>
<feature type="coiled-coil region" evidence="15">
    <location>
        <begin position="740"/>
        <end position="771"/>
    </location>
</feature>
<keyword evidence="8" id="KW-0479">Metal-binding</keyword>
<accession>A0A0F9NQV1</accession>
<comment type="similarity">
    <text evidence="3">Belongs to the class-II aminoacyl-tRNA synthetase family.</text>
</comment>
<evidence type="ECO:0000313" key="17">
    <source>
        <dbReference type="EMBL" id="KKN21850.1"/>
    </source>
</evidence>
<evidence type="ECO:0000256" key="5">
    <source>
        <dbReference type="ARBA" id="ARBA00017959"/>
    </source>
</evidence>
<dbReference type="PRINTS" id="PR00980">
    <property type="entry name" value="TRNASYNTHALA"/>
</dbReference>
<keyword evidence="6" id="KW-0820">tRNA-binding</keyword>
<dbReference type="GO" id="GO:0000049">
    <property type="term" value="F:tRNA binding"/>
    <property type="evidence" value="ECO:0007669"/>
    <property type="project" value="UniProtKB-KW"/>
</dbReference>
<comment type="caution">
    <text evidence="17">The sequence shown here is derived from an EMBL/GenBank/DDBJ whole genome shotgun (WGS) entry which is preliminary data.</text>
</comment>
<dbReference type="InterPro" id="IPR050058">
    <property type="entry name" value="Ala-tRNA_ligase"/>
</dbReference>
<dbReference type="InterPro" id="IPR002318">
    <property type="entry name" value="Ala-tRNA-lgiase_IIc"/>
</dbReference>
<dbReference type="InterPro" id="IPR018162">
    <property type="entry name" value="Ala-tRNA-ligase_IIc_anticod-bd"/>
</dbReference>
<dbReference type="GO" id="GO:0004813">
    <property type="term" value="F:alanine-tRNA ligase activity"/>
    <property type="evidence" value="ECO:0007669"/>
    <property type="project" value="UniProtKB-EC"/>
</dbReference>
<dbReference type="InterPro" id="IPR003156">
    <property type="entry name" value="DHHA1_dom"/>
</dbReference>
<dbReference type="SUPFAM" id="SSF55681">
    <property type="entry name" value="Class II aaRS and biotin synthetases"/>
    <property type="match status" value="1"/>
</dbReference>
<keyword evidence="14" id="KW-0030">Aminoacyl-tRNA synthetase</keyword>
<dbReference type="GO" id="GO:0002161">
    <property type="term" value="F:aminoacyl-tRNA deacylase activity"/>
    <property type="evidence" value="ECO:0007669"/>
    <property type="project" value="TreeGrafter"/>
</dbReference>
<dbReference type="FunFam" id="3.10.310.40:FF:000001">
    <property type="entry name" value="Alanine--tRNA ligase"/>
    <property type="match status" value="1"/>
</dbReference>
<evidence type="ECO:0000256" key="6">
    <source>
        <dbReference type="ARBA" id="ARBA00022555"/>
    </source>
</evidence>
<dbReference type="GO" id="GO:0005524">
    <property type="term" value="F:ATP binding"/>
    <property type="evidence" value="ECO:0007669"/>
    <property type="project" value="UniProtKB-KW"/>
</dbReference>
<dbReference type="GO" id="GO:0005829">
    <property type="term" value="C:cytosol"/>
    <property type="evidence" value="ECO:0007669"/>
    <property type="project" value="TreeGrafter"/>
</dbReference>
<evidence type="ECO:0000256" key="9">
    <source>
        <dbReference type="ARBA" id="ARBA00022741"/>
    </source>
</evidence>
<name>A0A0F9NQV1_9ZZZZ</name>
<dbReference type="InterPro" id="IPR045864">
    <property type="entry name" value="aa-tRNA-synth_II/BPL/LPL"/>
</dbReference>
<protein>
    <recommendedName>
        <fullName evidence="5">Alanine--tRNA ligase</fullName>
        <ecNumber evidence="4">6.1.1.7</ecNumber>
    </recommendedName>
</protein>